<keyword evidence="4" id="KW-1185">Reference proteome</keyword>
<dbReference type="FunFam" id="1.25.40.10:FF:000144">
    <property type="entry name" value="Pentatricopeptide repeat-containing protein, mitochondrial"/>
    <property type="match status" value="1"/>
</dbReference>
<sequence>MPCLLTKARVFRVLPHRIALNHCSFQSITDSYANYLEIYARDQAFHSGRILHAYLIVNGLVRSTYLSSKLIVFYAQCGRTSDARHVFDGIPKTNFRRWIVMIGAYSRCGLYEETLAIFHEMQREGLKLNIFVVPSILKACGNLSDRKTGEKIHSAILRNCLDFDAFVDSALVDMYSKCGRVEKARLVFDRMPDIDLVAWNSMVSGYAQQGLAREAWDLVNKMRLMGIKPNLVTWNALIAGFSSVGDDVMVWDLFRMMRVDGFEPDMVSWTSVISGFVQNFRNIEAFYAFKRMTSCGVLPSSVTISSLLPACSAVADLRRGKEIHGYALIIGVGKDVFVSSALVDMYAKCGFIFEAAKLFEKMQERNTVTWNSMIFGYGNHGYCVEAIDLFYQMVEFKAVKLDHLTFTAVFTACSHAGLVEVGHNLFQLMQEEYGIKPRLEHYACMVDLLGRAGKLGEAYDLIKAMLIEPDSFVWGALLGACRNHGNIELAEIAAKHLFQLEPNSAGSCLLLSNLYADAGSWGNATKLKKMMKRKRLKRNPGCSWMESV</sequence>
<dbReference type="PANTHER" id="PTHR47926">
    <property type="entry name" value="PENTATRICOPEPTIDE REPEAT-CONTAINING PROTEIN"/>
    <property type="match status" value="1"/>
</dbReference>
<dbReference type="Pfam" id="PF20431">
    <property type="entry name" value="E_motif"/>
    <property type="match status" value="1"/>
</dbReference>
<protein>
    <recommendedName>
        <fullName evidence="5">Pentatricopeptide repeat-containing protein</fullName>
    </recommendedName>
</protein>
<dbReference type="FunFam" id="1.25.40.10:FF:000344">
    <property type="entry name" value="Pentatricopeptide repeat-containing protein"/>
    <property type="match status" value="1"/>
</dbReference>
<accession>A0A9Q0QTM9</accession>
<comment type="caution">
    <text evidence="3">The sequence shown here is derived from an EMBL/GenBank/DDBJ whole genome shotgun (WGS) entry which is preliminary data.</text>
</comment>
<dbReference type="GO" id="GO:0003723">
    <property type="term" value="F:RNA binding"/>
    <property type="evidence" value="ECO:0007669"/>
    <property type="project" value="InterPro"/>
</dbReference>
<dbReference type="Pfam" id="PF01535">
    <property type="entry name" value="PPR"/>
    <property type="match status" value="3"/>
</dbReference>
<dbReference type="FunFam" id="1.25.40.10:FF:000280">
    <property type="entry name" value="Pentatricopeptide repeat-containing protein"/>
    <property type="match status" value="1"/>
</dbReference>
<dbReference type="InterPro" id="IPR046848">
    <property type="entry name" value="E_motif"/>
</dbReference>
<feature type="repeat" description="PPR" evidence="2">
    <location>
        <begin position="335"/>
        <end position="365"/>
    </location>
</feature>
<feature type="repeat" description="PPR" evidence="2">
    <location>
        <begin position="366"/>
        <end position="400"/>
    </location>
</feature>
<feature type="repeat" description="PPR" evidence="2">
    <location>
        <begin position="265"/>
        <end position="299"/>
    </location>
</feature>
<organism evidence="3 4">
    <name type="scientific">Protea cynaroides</name>
    <dbReference type="NCBI Taxonomy" id="273540"/>
    <lineage>
        <taxon>Eukaryota</taxon>
        <taxon>Viridiplantae</taxon>
        <taxon>Streptophyta</taxon>
        <taxon>Embryophyta</taxon>
        <taxon>Tracheophyta</taxon>
        <taxon>Spermatophyta</taxon>
        <taxon>Magnoliopsida</taxon>
        <taxon>Proteales</taxon>
        <taxon>Proteaceae</taxon>
        <taxon>Protea</taxon>
    </lineage>
</organism>
<dbReference type="Pfam" id="PF13041">
    <property type="entry name" value="PPR_2"/>
    <property type="match status" value="3"/>
</dbReference>
<evidence type="ECO:0000313" key="4">
    <source>
        <dbReference type="Proteomes" id="UP001141806"/>
    </source>
</evidence>
<dbReference type="FunFam" id="1.25.40.10:FF:001383">
    <property type="entry name" value="Pentatricopeptide repeat-containing protein mitochondrial"/>
    <property type="match status" value="1"/>
</dbReference>
<feature type="repeat" description="PPR" evidence="2">
    <location>
        <begin position="94"/>
        <end position="128"/>
    </location>
</feature>
<reference evidence="3" key="1">
    <citation type="journal article" date="2023" name="Plant J.">
        <title>The genome of the king protea, Protea cynaroides.</title>
        <authorList>
            <person name="Chang J."/>
            <person name="Duong T.A."/>
            <person name="Schoeman C."/>
            <person name="Ma X."/>
            <person name="Roodt D."/>
            <person name="Barker N."/>
            <person name="Li Z."/>
            <person name="Van de Peer Y."/>
            <person name="Mizrachi E."/>
        </authorList>
    </citation>
    <scope>NUCLEOTIDE SEQUENCE</scope>
    <source>
        <tissue evidence="3">Young leaves</tissue>
    </source>
</reference>
<evidence type="ECO:0000256" key="2">
    <source>
        <dbReference type="PROSITE-ProRule" id="PRU00708"/>
    </source>
</evidence>
<dbReference type="InterPro" id="IPR002885">
    <property type="entry name" value="PPR_rpt"/>
</dbReference>
<evidence type="ECO:0000256" key="1">
    <source>
        <dbReference type="ARBA" id="ARBA00022737"/>
    </source>
</evidence>
<gene>
    <name evidence="3" type="ORF">NE237_004572</name>
</gene>
<dbReference type="PANTHER" id="PTHR47926:SF487">
    <property type="entry name" value="REPEAT (TPR)-LIKE SUPERFAMILY PROTEIN, PUTATIVE-RELATED"/>
    <property type="match status" value="1"/>
</dbReference>
<dbReference type="Proteomes" id="UP001141806">
    <property type="component" value="Unassembled WGS sequence"/>
</dbReference>
<evidence type="ECO:0000313" key="3">
    <source>
        <dbReference type="EMBL" id="KAJ4971473.1"/>
    </source>
</evidence>
<feature type="repeat" description="PPR" evidence="2">
    <location>
        <begin position="195"/>
        <end position="229"/>
    </location>
</feature>
<keyword evidence="1" id="KW-0677">Repeat</keyword>
<name>A0A9Q0QTM9_9MAGN</name>
<feature type="repeat" description="PPR" evidence="2">
    <location>
        <begin position="230"/>
        <end position="264"/>
    </location>
</feature>
<proteinExistence type="predicted"/>
<dbReference type="InterPro" id="IPR011990">
    <property type="entry name" value="TPR-like_helical_dom_sf"/>
</dbReference>
<evidence type="ECO:0008006" key="5">
    <source>
        <dbReference type="Google" id="ProtNLM"/>
    </source>
</evidence>
<dbReference type="Gene3D" id="1.25.40.10">
    <property type="entry name" value="Tetratricopeptide repeat domain"/>
    <property type="match status" value="5"/>
</dbReference>
<dbReference type="EMBL" id="JAMYWD010000005">
    <property type="protein sequence ID" value="KAJ4971473.1"/>
    <property type="molecule type" value="Genomic_DNA"/>
</dbReference>
<dbReference type="AlphaFoldDB" id="A0A9Q0QTM9"/>
<dbReference type="OrthoDB" id="185373at2759"/>
<dbReference type="PROSITE" id="PS51375">
    <property type="entry name" value="PPR"/>
    <property type="match status" value="6"/>
</dbReference>
<dbReference type="InterPro" id="IPR046960">
    <property type="entry name" value="PPR_At4g14850-like_plant"/>
</dbReference>
<dbReference type="GO" id="GO:0009451">
    <property type="term" value="P:RNA modification"/>
    <property type="evidence" value="ECO:0007669"/>
    <property type="project" value="InterPro"/>
</dbReference>
<dbReference type="NCBIfam" id="TIGR00756">
    <property type="entry name" value="PPR"/>
    <property type="match status" value="6"/>
</dbReference>